<dbReference type="GO" id="GO:0005524">
    <property type="term" value="F:ATP binding"/>
    <property type="evidence" value="ECO:0007669"/>
    <property type="project" value="UniProtKB-KW"/>
</dbReference>
<evidence type="ECO:0000256" key="1">
    <source>
        <dbReference type="ARBA" id="ARBA00022741"/>
    </source>
</evidence>
<name>A0A915WSJ5_9ARCH</name>
<evidence type="ECO:0000259" key="3">
    <source>
        <dbReference type="Pfam" id="PF06745"/>
    </source>
</evidence>
<dbReference type="Gene3D" id="3.40.50.300">
    <property type="entry name" value="P-loop containing nucleotide triphosphate hydrolases"/>
    <property type="match status" value="1"/>
</dbReference>
<dbReference type="KEGG" id="naer:MJ1_0199"/>
<keyword evidence="4" id="KW-0969">Cilium</keyword>
<dbReference type="InterPro" id="IPR014774">
    <property type="entry name" value="KaiC-like_dom"/>
</dbReference>
<sequence length="244" mass="28157">MANQIYIQYQMVNYIDIYLDRDEFADRLGGSIPKGSIFIIEGEDGAGKSIISQRLSYGSLLNKNKVTYISSELSVVDFVKQMDSLGYDIKDYLLSQDLLFISTLYMFGKIKEKENLIFELTKEKSRKIFDSDLIILDSLSYPLINGLDKMGSVRLLEFLNKVKNMEKTIIITYSPNDINEFFVKNIRRIADIYFDLKFSSIDEGSGLKMVNIRRFRYARGVYNNVIPFRVEPNIGLIVEISSYV</sequence>
<keyword evidence="2" id="KW-0067">ATP-binding</keyword>
<dbReference type="SUPFAM" id="SSF52540">
    <property type="entry name" value="P-loop containing nucleoside triphosphate hydrolases"/>
    <property type="match status" value="1"/>
</dbReference>
<dbReference type="Pfam" id="PF06745">
    <property type="entry name" value="ATPase"/>
    <property type="match status" value="1"/>
</dbReference>
<keyword evidence="5" id="KW-1185">Reference proteome</keyword>
<evidence type="ECO:0000313" key="5">
    <source>
        <dbReference type="Proteomes" id="UP001055553"/>
    </source>
</evidence>
<dbReference type="Proteomes" id="UP001055553">
    <property type="component" value="Chromosome"/>
</dbReference>
<gene>
    <name evidence="4" type="ORF">MJ1_0199</name>
</gene>
<reference evidence="5" key="1">
    <citation type="journal article" date="2022" name="Int. J. Syst. Evol. Microbiol.">
        <title>Nanobdella aerobiophila gen. nov., sp. nov., a thermoacidophilic, obligate ectosymbiotic archaeon, and proposal of Nanobdellaceae fam. nov., Nanobdellales ord. nov. and Nanobdellia class. nov.</title>
        <authorList>
            <person name="Kato S."/>
            <person name="Ogasawara A."/>
            <person name="Itoh T."/>
            <person name="Sakai H.D."/>
            <person name="Shimizu M."/>
            <person name="Yuki M."/>
            <person name="Kaneko M."/>
            <person name="Takashina T."/>
            <person name="Ohkuma M."/>
        </authorList>
    </citation>
    <scope>NUCLEOTIDE SEQUENCE [LARGE SCALE GENOMIC DNA]</scope>
    <source>
        <strain evidence="5">MJ1</strain>
    </source>
</reference>
<dbReference type="PANTHER" id="PTHR43637">
    <property type="entry name" value="UPF0273 PROTEIN TM_0370"/>
    <property type="match status" value="1"/>
</dbReference>
<dbReference type="InterPro" id="IPR027417">
    <property type="entry name" value="P-loop_NTPase"/>
</dbReference>
<dbReference type="SMR" id="A0A915WSJ5"/>
<feature type="domain" description="KaiC-like" evidence="3">
    <location>
        <begin position="26"/>
        <end position="233"/>
    </location>
</feature>
<proteinExistence type="predicted"/>
<keyword evidence="4" id="KW-0282">Flagellum</keyword>
<keyword evidence="4" id="KW-0966">Cell projection</keyword>
<accession>A0A915WSJ5</accession>
<protein>
    <submittedName>
        <fullName evidence="4">Archaeal flagellar protein FlaH</fullName>
    </submittedName>
</protein>
<dbReference type="PANTHER" id="PTHR43637:SF3">
    <property type="entry name" value="FLAGELLA-RELATED PROTEIN H-RELATED"/>
    <property type="match status" value="1"/>
</dbReference>
<organism evidence="4 5">
    <name type="scientific">Nanobdella aerobiophila</name>
    <dbReference type="NCBI Taxonomy" id="2586965"/>
    <lineage>
        <taxon>Archaea</taxon>
        <taxon>Nanobdellota</taxon>
        <taxon>Nanobdellia</taxon>
        <taxon>Nanobdellales</taxon>
        <taxon>Nanobdellaceae</taxon>
        <taxon>Nanobdella</taxon>
    </lineage>
</organism>
<dbReference type="EMBL" id="AP019769">
    <property type="protein sequence ID" value="BBL45370.1"/>
    <property type="molecule type" value="Genomic_DNA"/>
</dbReference>
<keyword evidence="1" id="KW-0547">Nucleotide-binding</keyword>
<dbReference type="AlphaFoldDB" id="A0A915WSJ5"/>
<evidence type="ECO:0000313" key="4">
    <source>
        <dbReference type="EMBL" id="BBL45370.1"/>
    </source>
</evidence>
<evidence type="ECO:0000256" key="2">
    <source>
        <dbReference type="ARBA" id="ARBA00022840"/>
    </source>
</evidence>